<gene>
    <name evidence="2" type="ORF">BGZ99_005839</name>
</gene>
<feature type="compositionally biased region" description="Polar residues" evidence="1">
    <location>
        <begin position="17"/>
        <end position="52"/>
    </location>
</feature>
<evidence type="ECO:0000313" key="3">
    <source>
        <dbReference type="Proteomes" id="UP000738325"/>
    </source>
</evidence>
<reference evidence="2" key="1">
    <citation type="journal article" date="2020" name="Fungal Divers.">
        <title>Resolving the Mortierellaceae phylogeny through synthesis of multi-gene phylogenetics and phylogenomics.</title>
        <authorList>
            <person name="Vandepol N."/>
            <person name="Liber J."/>
            <person name="Desiro A."/>
            <person name="Na H."/>
            <person name="Kennedy M."/>
            <person name="Barry K."/>
            <person name="Grigoriev I.V."/>
            <person name="Miller A.N."/>
            <person name="O'Donnell K."/>
            <person name="Stajich J.E."/>
            <person name="Bonito G."/>
        </authorList>
    </citation>
    <scope>NUCLEOTIDE SEQUENCE</scope>
    <source>
        <strain evidence="2">REB-010B</strain>
    </source>
</reference>
<dbReference type="EMBL" id="JAAAIP010000387">
    <property type="protein sequence ID" value="KAG0318148.1"/>
    <property type="molecule type" value="Genomic_DNA"/>
</dbReference>
<dbReference type="OrthoDB" id="2414611at2759"/>
<feature type="region of interest" description="Disordered" evidence="1">
    <location>
        <begin position="1"/>
        <end position="98"/>
    </location>
</feature>
<accession>A0A9P6URX1</accession>
<sequence length="98" mass="10961">MDSTHQNKASKPAVVHSTHSFLETFDQATREQQQQETGSSGDINNYAFSTHHPSTDNRKSSSRRGSLEAEANSAVQLDRDMHQSRRMADEDRQKASGN</sequence>
<comment type="caution">
    <text evidence="2">The sequence shown here is derived from an EMBL/GenBank/DDBJ whole genome shotgun (WGS) entry which is preliminary data.</text>
</comment>
<proteinExistence type="predicted"/>
<keyword evidence="3" id="KW-1185">Reference proteome</keyword>
<dbReference type="AlphaFoldDB" id="A0A9P6URX1"/>
<organism evidence="2 3">
    <name type="scientific">Dissophora globulifera</name>
    <dbReference type="NCBI Taxonomy" id="979702"/>
    <lineage>
        <taxon>Eukaryota</taxon>
        <taxon>Fungi</taxon>
        <taxon>Fungi incertae sedis</taxon>
        <taxon>Mucoromycota</taxon>
        <taxon>Mortierellomycotina</taxon>
        <taxon>Mortierellomycetes</taxon>
        <taxon>Mortierellales</taxon>
        <taxon>Mortierellaceae</taxon>
        <taxon>Dissophora</taxon>
    </lineage>
</organism>
<evidence type="ECO:0000256" key="1">
    <source>
        <dbReference type="SAM" id="MobiDB-lite"/>
    </source>
</evidence>
<dbReference type="Proteomes" id="UP000738325">
    <property type="component" value="Unassembled WGS sequence"/>
</dbReference>
<evidence type="ECO:0000313" key="2">
    <source>
        <dbReference type="EMBL" id="KAG0318148.1"/>
    </source>
</evidence>
<name>A0A9P6URX1_9FUNG</name>
<protein>
    <submittedName>
        <fullName evidence="2">Uncharacterized protein</fullName>
    </submittedName>
</protein>
<feature type="compositionally biased region" description="Basic and acidic residues" evidence="1">
    <location>
        <begin position="77"/>
        <end position="98"/>
    </location>
</feature>